<keyword evidence="4" id="KW-0862">Zinc</keyword>
<evidence type="ECO:0000256" key="4">
    <source>
        <dbReference type="ARBA" id="ARBA00022833"/>
    </source>
</evidence>
<protein>
    <submittedName>
        <fullName evidence="11">Uncharacterized LOC105939542</fullName>
    </submittedName>
</protein>
<keyword evidence="12" id="KW-1185">Reference proteome</keyword>
<dbReference type="EMBL" id="GCES01076057">
    <property type="protein sequence ID" value="JAR10266.1"/>
    <property type="molecule type" value="Transcribed_RNA"/>
</dbReference>
<dbReference type="Pfam" id="PF13359">
    <property type="entry name" value="DDE_Tnp_4"/>
    <property type="match status" value="1"/>
</dbReference>
<evidence type="ECO:0000313" key="11">
    <source>
        <dbReference type="Ensembl" id="ENSFHEP00000009757.1"/>
    </source>
</evidence>
<evidence type="ECO:0000256" key="6">
    <source>
        <dbReference type="PROSITE-ProRule" id="PRU00309"/>
    </source>
</evidence>
<name>A0A146UYI6_FUNHE</name>
<dbReference type="AlphaFoldDB" id="A0A146UYI6"/>
<dbReference type="SMART" id="SM00980">
    <property type="entry name" value="THAP"/>
    <property type="match status" value="1"/>
</dbReference>
<sequence length="547" mass="60912">MVNRCCVVGCNSATHDRRGKKIENGLTFHRFPAWRRNHGDQMSEITKSRRLAWITAVRRPTITFHNVPVSMRVCSLHFHSGKPAYETNESHPDWAPSLHLGHTKVTAADKERFQQRKRRWDTILASGGAAASPAPADVNEESATAAAAPRGSDQHGAAHEGTQGPPQNCTLDIDQCVSCKNVCGQMRSMHAELDRLLEENETLKKELSAVRLDEEFFGEADGKARDDKVRYYTGLPRWSLLHALHAAITPCLTKGGRKVTPFQMLLLTLMRLRLDLSEQHLGYLFRISSETASKMFRKTLDALHLHLSPLVRWPARECLLHTTPRQFREAFGGRVAVILDCFEIATEKPSHLKPQSEIYAQFNQKDAVKYLLGITPQGAVCFVSEGCGQRVSDKRLTEQCGILHKLLPGDFLLADRGFSVADEDGLMCSQLKPPGFTRGRARMRPKWPAETQQRAQLRVHVEKVVGLVRDTYSILQHALPMSMLAPLGGEAFSFIDKIVTVCCALTNMSPSVVLQPEDHVIPGSDGETDSVADDVTSVRPNAGKEFM</sequence>
<keyword evidence="5 6" id="KW-0238">DNA-binding</keyword>
<dbReference type="PROSITE" id="PS50950">
    <property type="entry name" value="ZF_THAP"/>
    <property type="match status" value="1"/>
</dbReference>
<dbReference type="GO" id="GO:0008270">
    <property type="term" value="F:zinc ion binding"/>
    <property type="evidence" value="ECO:0007669"/>
    <property type="project" value="UniProtKB-KW"/>
</dbReference>
<dbReference type="PANTHER" id="PTHR23080:SF144">
    <property type="entry name" value="SPINDLE AND KINETOCHORE ASSOCIATED COMPLEX SUBUNIT 3"/>
    <property type="match status" value="1"/>
</dbReference>
<evidence type="ECO:0000256" key="8">
    <source>
        <dbReference type="SAM" id="MobiDB-lite"/>
    </source>
</evidence>
<organism evidence="10">
    <name type="scientific">Fundulus heteroclitus</name>
    <name type="common">Killifish</name>
    <name type="synonym">Mummichog</name>
    <dbReference type="NCBI Taxonomy" id="8078"/>
    <lineage>
        <taxon>Eukaryota</taxon>
        <taxon>Metazoa</taxon>
        <taxon>Chordata</taxon>
        <taxon>Craniata</taxon>
        <taxon>Vertebrata</taxon>
        <taxon>Euteleostomi</taxon>
        <taxon>Actinopterygii</taxon>
        <taxon>Neopterygii</taxon>
        <taxon>Teleostei</taxon>
        <taxon>Neoteleostei</taxon>
        <taxon>Acanthomorphata</taxon>
        <taxon>Ovalentaria</taxon>
        <taxon>Atherinomorphae</taxon>
        <taxon>Cyprinodontiformes</taxon>
        <taxon>Fundulidae</taxon>
        <taxon>Fundulus</taxon>
    </lineage>
</organism>
<feature type="coiled-coil region" evidence="7">
    <location>
        <begin position="186"/>
        <end position="213"/>
    </location>
</feature>
<evidence type="ECO:0000256" key="2">
    <source>
        <dbReference type="ARBA" id="ARBA00022723"/>
    </source>
</evidence>
<dbReference type="Proteomes" id="UP000265000">
    <property type="component" value="Unplaced"/>
</dbReference>
<evidence type="ECO:0000313" key="10">
    <source>
        <dbReference type="EMBL" id="JAR10266.1"/>
    </source>
</evidence>
<evidence type="ECO:0000256" key="3">
    <source>
        <dbReference type="ARBA" id="ARBA00022771"/>
    </source>
</evidence>
<dbReference type="InterPro" id="IPR027805">
    <property type="entry name" value="Transposase_HTH_dom"/>
</dbReference>
<feature type="region of interest" description="Disordered" evidence="8">
    <location>
        <begin position="127"/>
        <end position="166"/>
    </location>
</feature>
<dbReference type="SUPFAM" id="SSF57716">
    <property type="entry name" value="Glucocorticoid receptor-like (DNA-binding domain)"/>
    <property type="match status" value="1"/>
</dbReference>
<feature type="region of interest" description="Disordered" evidence="8">
    <location>
        <begin position="523"/>
        <end position="547"/>
    </location>
</feature>
<feature type="compositionally biased region" description="Low complexity" evidence="8">
    <location>
        <begin position="127"/>
        <end position="136"/>
    </location>
</feature>
<keyword evidence="7" id="KW-0175">Coiled coil</keyword>
<reference evidence="10" key="1">
    <citation type="submission" date="2015-01" db="EMBL/GenBank/DDBJ databases">
        <title>EvidentialGene: Evidence-directed Construction of Complete mRNA Transcriptomes without Genomes.</title>
        <authorList>
            <person name="Gilbert D.G."/>
        </authorList>
    </citation>
    <scope>NUCLEOTIDE SEQUENCE</scope>
</reference>
<evidence type="ECO:0000256" key="5">
    <source>
        <dbReference type="ARBA" id="ARBA00023125"/>
    </source>
</evidence>
<feature type="domain" description="THAP-type" evidence="9">
    <location>
        <begin position="1"/>
        <end position="99"/>
    </location>
</feature>
<dbReference type="GO" id="GO:0003677">
    <property type="term" value="F:DNA binding"/>
    <property type="evidence" value="ECO:0007669"/>
    <property type="project" value="UniProtKB-UniRule"/>
</dbReference>
<evidence type="ECO:0000256" key="1">
    <source>
        <dbReference type="ARBA" id="ARBA00001968"/>
    </source>
</evidence>
<keyword evidence="3 6" id="KW-0863">Zinc-finger</keyword>
<accession>A0A146UYI6</accession>
<dbReference type="InterPro" id="IPR006612">
    <property type="entry name" value="THAP_Znf"/>
</dbReference>
<dbReference type="Pfam" id="PF05485">
    <property type="entry name" value="THAP"/>
    <property type="match status" value="1"/>
</dbReference>
<dbReference type="PANTHER" id="PTHR23080">
    <property type="entry name" value="THAP DOMAIN PROTEIN"/>
    <property type="match status" value="1"/>
</dbReference>
<comment type="cofactor">
    <cofactor evidence="1">
        <name>a divalent metal cation</name>
        <dbReference type="ChEBI" id="CHEBI:60240"/>
    </cofactor>
</comment>
<evidence type="ECO:0000256" key="7">
    <source>
        <dbReference type="SAM" id="Coils"/>
    </source>
</evidence>
<proteinExistence type="predicted"/>
<reference evidence="11" key="2">
    <citation type="submission" date="2025-05" db="UniProtKB">
        <authorList>
            <consortium name="Ensembl"/>
        </authorList>
    </citation>
    <scope>IDENTIFICATION</scope>
</reference>
<keyword evidence="2" id="KW-0479">Metal-binding</keyword>
<dbReference type="Ensembl" id="ENSFHET00000016439.1">
    <property type="protein sequence ID" value="ENSFHEP00000009757.1"/>
    <property type="gene ID" value="ENSFHEG00000011018.1"/>
</dbReference>
<dbReference type="Pfam" id="PF13613">
    <property type="entry name" value="HTH_Tnp_4"/>
    <property type="match status" value="1"/>
</dbReference>
<dbReference type="InterPro" id="IPR027806">
    <property type="entry name" value="HARBI1_dom"/>
</dbReference>
<dbReference type="GeneTree" id="ENSGT00940000164249"/>
<evidence type="ECO:0000259" key="9">
    <source>
        <dbReference type="PROSITE" id="PS50950"/>
    </source>
</evidence>
<evidence type="ECO:0000313" key="12">
    <source>
        <dbReference type="Proteomes" id="UP000265000"/>
    </source>
</evidence>